<keyword evidence="4 7" id="KW-0812">Transmembrane</keyword>
<dbReference type="InterPro" id="IPR018076">
    <property type="entry name" value="T2SS_GspF_dom"/>
</dbReference>
<dbReference type="InterPro" id="IPR042094">
    <property type="entry name" value="T2SS_GspF_sf"/>
</dbReference>
<keyword evidence="10" id="KW-1185">Reference proteome</keyword>
<feature type="transmembrane region" description="Helical" evidence="7">
    <location>
        <begin position="177"/>
        <end position="199"/>
    </location>
</feature>
<dbReference type="EMBL" id="AE017125">
    <property type="protein sequence ID" value="AAP77714.1"/>
    <property type="molecule type" value="Genomic_DNA"/>
</dbReference>
<feature type="domain" description="Type II secretion system protein GspF" evidence="8">
    <location>
        <begin position="285"/>
        <end position="403"/>
    </location>
</feature>
<evidence type="ECO:0000256" key="5">
    <source>
        <dbReference type="ARBA" id="ARBA00022989"/>
    </source>
</evidence>
<evidence type="ECO:0000259" key="8">
    <source>
        <dbReference type="Pfam" id="PF00482"/>
    </source>
</evidence>
<feature type="transmembrane region" description="Helical" evidence="7">
    <location>
        <begin position="219"/>
        <end position="241"/>
    </location>
</feature>
<evidence type="ECO:0000256" key="7">
    <source>
        <dbReference type="SAM" id="Phobius"/>
    </source>
</evidence>
<feature type="domain" description="Type II secretion system protein GspF" evidence="8">
    <location>
        <begin position="79"/>
        <end position="200"/>
    </location>
</feature>
<gene>
    <name evidence="9" type="ordered locus">HH_1117</name>
</gene>
<evidence type="ECO:0000256" key="1">
    <source>
        <dbReference type="ARBA" id="ARBA00004651"/>
    </source>
</evidence>
<dbReference type="AlphaFoldDB" id="Q7VH50"/>
<reference evidence="9 10" key="1">
    <citation type="journal article" date="2003" name="Proc. Natl. Acad. Sci. U.S.A.">
        <title>The complete genome sequence of the carcinogenic bacterium Helicobacter hepaticus.</title>
        <authorList>
            <person name="Suerbaum S."/>
            <person name="Josenhans C."/>
            <person name="Sterzenbach T."/>
            <person name="Drescher B."/>
            <person name="Brandt P."/>
            <person name="Bell M."/>
            <person name="Droege M."/>
            <person name="Fartmann B."/>
            <person name="Fischer H.-P."/>
            <person name="Ge Z."/>
            <person name="Hoerster A."/>
            <person name="Holland R."/>
            <person name="Klein K."/>
            <person name="Koenig J."/>
            <person name="Macko L."/>
            <person name="Mendz G.L."/>
            <person name="Nyakatura G."/>
            <person name="Schauer D.B."/>
            <person name="Shen Z."/>
            <person name="Weber J."/>
            <person name="Frosch M."/>
            <person name="Fox J.G."/>
        </authorList>
    </citation>
    <scope>NUCLEOTIDE SEQUENCE [LARGE SCALE GENOMIC DNA]</scope>
    <source>
        <strain evidence="10">ATCC 51449 / 3B1</strain>
    </source>
</reference>
<evidence type="ECO:0000256" key="2">
    <source>
        <dbReference type="ARBA" id="ARBA00005745"/>
    </source>
</evidence>
<evidence type="ECO:0000256" key="6">
    <source>
        <dbReference type="ARBA" id="ARBA00023136"/>
    </source>
</evidence>
<evidence type="ECO:0000256" key="4">
    <source>
        <dbReference type="ARBA" id="ARBA00022692"/>
    </source>
</evidence>
<proteinExistence type="inferred from homology"/>
<dbReference type="Proteomes" id="UP000002495">
    <property type="component" value="Chromosome"/>
</dbReference>
<comment type="similarity">
    <text evidence="2">Belongs to the GSP F family.</text>
</comment>
<dbReference type="InterPro" id="IPR003004">
    <property type="entry name" value="GspF/PilC"/>
</dbReference>
<evidence type="ECO:0000313" key="9">
    <source>
        <dbReference type="EMBL" id="AAP77714.1"/>
    </source>
</evidence>
<dbReference type="KEGG" id="hhe:HH_1117"/>
<feature type="transmembrane region" description="Helical" evidence="7">
    <location>
        <begin position="384"/>
        <end position="405"/>
    </location>
</feature>
<dbReference type="eggNOG" id="COG1459">
    <property type="taxonomic scope" value="Bacteria"/>
</dbReference>
<accession>Q7VH50</accession>
<dbReference type="Pfam" id="PF00482">
    <property type="entry name" value="T2SSF"/>
    <property type="match status" value="2"/>
</dbReference>
<sequence length="414" mass="47205">MQNMKKLPQKYLIKGIKDNQHIQITLFATSYENAKELSLHKHNIYPIEIKALSGFEFLHLQMLQLDSKITKQDISALFLQISIMLCASLPILEVIQVCAKNTKKIALKRILLEIAYRLNLGQKLSVAFKEHKHIFGDMTWSMLALGEKSGELGEIFKMLSAHLAREHKNKSKVKRALFYPLLVLISIIGAFVGIVMFVLPEFLVMFEELSVNLPIYTRILIYMQSFFEHFGLIFILGLLFMTFGLQKLYKHSLDFKHKIHTLILHLPFVGEIIKLNFFYQYTFTLFLQLKSATPLDLALSLSNNALSNLALKAQFNKVLEYVKNGKSLSLALIQEEMLDEISLALLAAGEQSGKLPEMLEVCAKRFEEIAQEKIDFLISLIEPILSLCMGMLLLFLALGVFVPMWDMSAHAMSA</sequence>
<keyword evidence="5 7" id="KW-1133">Transmembrane helix</keyword>
<comment type="subcellular location">
    <subcellularLocation>
        <location evidence="1">Cell membrane</location>
        <topology evidence="1">Multi-pass membrane protein</topology>
    </subcellularLocation>
</comment>
<organism evidence="9 10">
    <name type="scientific">Helicobacter hepaticus (strain ATCC 51449 / 3B1)</name>
    <dbReference type="NCBI Taxonomy" id="235279"/>
    <lineage>
        <taxon>Bacteria</taxon>
        <taxon>Pseudomonadati</taxon>
        <taxon>Campylobacterota</taxon>
        <taxon>Epsilonproteobacteria</taxon>
        <taxon>Campylobacterales</taxon>
        <taxon>Helicobacteraceae</taxon>
        <taxon>Helicobacter</taxon>
    </lineage>
</organism>
<dbReference type="PANTHER" id="PTHR30012:SF0">
    <property type="entry name" value="TYPE II SECRETION SYSTEM PROTEIN F-RELATED"/>
    <property type="match status" value="1"/>
</dbReference>
<dbReference type="HOGENOM" id="CLU_035032_0_0_7"/>
<keyword evidence="3" id="KW-1003">Cell membrane</keyword>
<protein>
    <recommendedName>
        <fullName evidence="8">Type II secretion system protein GspF domain-containing protein</fullName>
    </recommendedName>
</protein>
<evidence type="ECO:0000313" key="10">
    <source>
        <dbReference type="Proteomes" id="UP000002495"/>
    </source>
</evidence>
<evidence type="ECO:0000256" key="3">
    <source>
        <dbReference type="ARBA" id="ARBA00022475"/>
    </source>
</evidence>
<dbReference type="Gene3D" id="1.20.81.30">
    <property type="entry name" value="Type II secretion system (T2SS), domain F"/>
    <property type="match status" value="2"/>
</dbReference>
<dbReference type="STRING" id="235279.HH_1117"/>
<keyword evidence="6 7" id="KW-0472">Membrane</keyword>
<dbReference type="PRINTS" id="PR00812">
    <property type="entry name" value="BCTERIALGSPF"/>
</dbReference>
<name>Q7VH50_HELHP</name>
<dbReference type="PANTHER" id="PTHR30012">
    <property type="entry name" value="GENERAL SECRETION PATHWAY PROTEIN"/>
    <property type="match status" value="1"/>
</dbReference>
<dbReference type="GO" id="GO:0005886">
    <property type="term" value="C:plasma membrane"/>
    <property type="evidence" value="ECO:0007669"/>
    <property type="project" value="UniProtKB-SubCell"/>
</dbReference>